<dbReference type="STRING" id="29529.SAMN04488122_0596"/>
<proteinExistence type="predicted"/>
<evidence type="ECO:0000313" key="3">
    <source>
        <dbReference type="Proteomes" id="UP000199310"/>
    </source>
</evidence>
<keyword evidence="1" id="KW-0472">Membrane</keyword>
<dbReference type="RefSeq" id="WP_177192020.1">
    <property type="nucleotide sequence ID" value="NZ_FOJG01000001.1"/>
</dbReference>
<feature type="transmembrane region" description="Helical" evidence="1">
    <location>
        <begin position="20"/>
        <end position="42"/>
    </location>
</feature>
<keyword evidence="1" id="KW-1133">Transmembrane helix</keyword>
<keyword evidence="3" id="KW-1185">Reference proteome</keyword>
<reference evidence="3" key="1">
    <citation type="submission" date="2016-10" db="EMBL/GenBank/DDBJ databases">
        <authorList>
            <person name="Varghese N."/>
            <person name="Submissions S."/>
        </authorList>
    </citation>
    <scope>NUCLEOTIDE SEQUENCE [LARGE SCALE GENOMIC DNA]</scope>
    <source>
        <strain evidence="3">DSM 3695</strain>
    </source>
</reference>
<dbReference type="Proteomes" id="UP000199310">
    <property type="component" value="Unassembled WGS sequence"/>
</dbReference>
<protein>
    <submittedName>
        <fullName evidence="2">Uncharacterized protein</fullName>
    </submittedName>
</protein>
<name>A0A1I0P757_9BACT</name>
<gene>
    <name evidence="2" type="ORF">SAMN04488122_0596</name>
</gene>
<accession>A0A1I0P757</accession>
<evidence type="ECO:0000256" key="1">
    <source>
        <dbReference type="SAM" id="Phobius"/>
    </source>
</evidence>
<sequence>MLTTLLTVVHTTNFYKVGDSIGGFLAPVAIIVFAAMFLYAWVKYAKL</sequence>
<dbReference type="EMBL" id="FOJG01000001">
    <property type="protein sequence ID" value="SEW10020.1"/>
    <property type="molecule type" value="Genomic_DNA"/>
</dbReference>
<dbReference type="AlphaFoldDB" id="A0A1I0P757"/>
<keyword evidence="1" id="KW-0812">Transmembrane</keyword>
<evidence type="ECO:0000313" key="2">
    <source>
        <dbReference type="EMBL" id="SEW10020.1"/>
    </source>
</evidence>
<organism evidence="2 3">
    <name type="scientific">Chitinophaga arvensicola</name>
    <dbReference type="NCBI Taxonomy" id="29529"/>
    <lineage>
        <taxon>Bacteria</taxon>
        <taxon>Pseudomonadati</taxon>
        <taxon>Bacteroidota</taxon>
        <taxon>Chitinophagia</taxon>
        <taxon>Chitinophagales</taxon>
        <taxon>Chitinophagaceae</taxon>
        <taxon>Chitinophaga</taxon>
    </lineage>
</organism>